<evidence type="ECO:0000313" key="1">
    <source>
        <dbReference type="EMBL" id="EOO12778.1"/>
    </source>
</evidence>
<dbReference type="InterPro" id="IPR003615">
    <property type="entry name" value="HNH_nuc"/>
</dbReference>
<gene>
    <name evidence="1" type="ORF">IGA_04792</name>
</gene>
<proteinExistence type="predicted"/>
<dbReference type="Proteomes" id="UP000014003">
    <property type="component" value="Unassembled WGS sequence"/>
</dbReference>
<protein>
    <recommendedName>
        <fullName evidence="3">HNH endonuclease</fullName>
    </recommendedName>
</protein>
<dbReference type="CDD" id="cd00085">
    <property type="entry name" value="HNHc"/>
    <property type="match status" value="1"/>
</dbReference>
<dbReference type="EMBL" id="AHDZ01000047">
    <property type="protein sequence ID" value="EOO12778.1"/>
    <property type="molecule type" value="Genomic_DNA"/>
</dbReference>
<dbReference type="RefSeq" id="WP_016096807.1">
    <property type="nucleotide sequence ID" value="NZ_KB976148.1"/>
</dbReference>
<dbReference type="HOGENOM" id="CLU_069622_1_0_9"/>
<sequence length="298" mass="34378">MIKLESPSLNYRNVLIKCVQGIHEKELQKRVYDNIENFTTRSETYVELASTSTLFRIDGAMTDGFTYPNMVFLYGKLRDSSHSRPYYNYILGTSLLCPYCGVQSSNTLDHYLPKKHYPMYSIDPINLLPCCSDCNSKKSEHKQLEGKETFHPYFDTLGRERFLFVELVNKDENLAFRYYVSKPDSLNEEEFIKMKNLFDLLELGDFYGVLASGEIHSQIYQLKELYSIGGSEAVAQCLNDIYVSNLNTGVNSWKTALYEGVKGDTWFCNEGIHQFNYISQSRDETLASEQDLQIPTSR</sequence>
<evidence type="ECO:0000313" key="2">
    <source>
        <dbReference type="Proteomes" id="UP000014003"/>
    </source>
</evidence>
<organism evidence="1 2">
    <name type="scientific">Bacillus cereus HuA3-9</name>
    <dbReference type="NCBI Taxonomy" id="1053205"/>
    <lineage>
        <taxon>Bacteria</taxon>
        <taxon>Bacillati</taxon>
        <taxon>Bacillota</taxon>
        <taxon>Bacilli</taxon>
        <taxon>Bacillales</taxon>
        <taxon>Bacillaceae</taxon>
        <taxon>Bacillus</taxon>
        <taxon>Bacillus cereus group</taxon>
    </lineage>
</organism>
<comment type="caution">
    <text evidence="1">The sequence shown here is derived from an EMBL/GenBank/DDBJ whole genome shotgun (WGS) entry which is preliminary data.</text>
</comment>
<accession>R8CMC2</accession>
<dbReference type="PATRIC" id="fig|1053205.3.peg.4845"/>
<dbReference type="Gene3D" id="1.10.30.50">
    <property type="match status" value="1"/>
</dbReference>
<reference evidence="1 2" key="1">
    <citation type="submission" date="2012-12" db="EMBL/GenBank/DDBJ databases">
        <title>The Genome Sequence of Bacillus cereus HuA3-9.</title>
        <authorList>
            <consortium name="The Broad Institute Genome Sequencing Platform"/>
            <consortium name="The Broad Institute Genome Sequencing Center for Infectious Disease"/>
            <person name="Feldgarden M."/>
            <person name="Van der Auwera G.A."/>
            <person name="Mahillon J."/>
            <person name="Duprez V."/>
            <person name="Timmery S."/>
            <person name="Mattelet C."/>
            <person name="Dierick K."/>
            <person name="Sun M."/>
            <person name="Yu Z."/>
            <person name="Zhu L."/>
            <person name="Hu X."/>
            <person name="Shank E.B."/>
            <person name="Swiecicka I."/>
            <person name="Hansen B.M."/>
            <person name="Andrup L."/>
            <person name="Walker B."/>
            <person name="Young S.K."/>
            <person name="Zeng Q."/>
            <person name="Gargeya S."/>
            <person name="Fitzgerald M."/>
            <person name="Haas B."/>
            <person name="Abouelleil A."/>
            <person name="Alvarado L."/>
            <person name="Arachchi H.M."/>
            <person name="Berlin A.M."/>
            <person name="Chapman S.B."/>
            <person name="Dewar J."/>
            <person name="Goldberg J."/>
            <person name="Griggs A."/>
            <person name="Gujja S."/>
            <person name="Hansen M."/>
            <person name="Howarth C."/>
            <person name="Imamovic A."/>
            <person name="Larimer J."/>
            <person name="McCowan C."/>
            <person name="Murphy C."/>
            <person name="Neiman D."/>
            <person name="Pearson M."/>
            <person name="Priest M."/>
            <person name="Roberts A."/>
            <person name="Saif S."/>
            <person name="Shea T."/>
            <person name="Sisk P."/>
            <person name="Sykes S."/>
            <person name="Wortman J."/>
            <person name="Nusbaum C."/>
            <person name="Birren B."/>
        </authorList>
    </citation>
    <scope>NUCLEOTIDE SEQUENCE [LARGE SCALE GENOMIC DNA]</scope>
    <source>
        <strain evidence="1 2">HuA3-9</strain>
    </source>
</reference>
<dbReference type="AlphaFoldDB" id="R8CMC2"/>
<evidence type="ECO:0008006" key="3">
    <source>
        <dbReference type="Google" id="ProtNLM"/>
    </source>
</evidence>
<name>R8CMC2_BACCE</name>